<dbReference type="InterPro" id="IPR035979">
    <property type="entry name" value="RBD_domain_sf"/>
</dbReference>
<evidence type="ECO:0000313" key="12">
    <source>
        <dbReference type="Proteomes" id="UP000008312"/>
    </source>
</evidence>
<dbReference type="Pfam" id="PF00076">
    <property type="entry name" value="RRM_1"/>
    <property type="match status" value="1"/>
</dbReference>
<evidence type="ECO:0000259" key="10">
    <source>
        <dbReference type="PROSITE" id="PS51294"/>
    </source>
</evidence>
<organism evidence="11">
    <name type="scientific">Blastocystis hominis</name>
    <dbReference type="NCBI Taxonomy" id="12968"/>
    <lineage>
        <taxon>Eukaryota</taxon>
        <taxon>Sar</taxon>
        <taxon>Stramenopiles</taxon>
        <taxon>Bigyra</taxon>
        <taxon>Opalozoa</taxon>
        <taxon>Opalinata</taxon>
        <taxon>Blastocystidae</taxon>
        <taxon>Blastocystis</taxon>
    </lineage>
</organism>
<dbReference type="RefSeq" id="XP_012898957.1">
    <property type="nucleotide sequence ID" value="XM_013043503.1"/>
</dbReference>
<dbReference type="Gene3D" id="1.10.10.60">
    <property type="entry name" value="Homeodomain-like"/>
    <property type="match status" value="1"/>
</dbReference>
<dbReference type="EMBL" id="FN668689">
    <property type="protein sequence ID" value="CBK24909.2"/>
    <property type="molecule type" value="Genomic_DNA"/>
</dbReference>
<dbReference type="InterPro" id="IPR001005">
    <property type="entry name" value="SANT/Myb"/>
</dbReference>
<dbReference type="SMART" id="SM00717">
    <property type="entry name" value="SANT"/>
    <property type="match status" value="1"/>
</dbReference>
<keyword evidence="12" id="KW-1185">Reference proteome</keyword>
<dbReference type="SUPFAM" id="SSF46689">
    <property type="entry name" value="Homeodomain-like"/>
    <property type="match status" value="1"/>
</dbReference>
<keyword evidence="4" id="KW-0804">Transcription</keyword>
<evidence type="ECO:0000256" key="4">
    <source>
        <dbReference type="ARBA" id="ARBA00023163"/>
    </source>
</evidence>
<evidence type="ECO:0000256" key="1">
    <source>
        <dbReference type="ARBA" id="ARBA00022737"/>
    </source>
</evidence>
<feature type="domain" description="SANT" evidence="9">
    <location>
        <begin position="364"/>
        <end position="411"/>
    </location>
</feature>
<dbReference type="NCBIfam" id="TIGR01557">
    <property type="entry name" value="myb_SHAQKYF"/>
    <property type="match status" value="1"/>
</dbReference>
<dbReference type="GO" id="GO:0003677">
    <property type="term" value="F:DNA binding"/>
    <property type="evidence" value="ECO:0007669"/>
    <property type="project" value="InterPro"/>
</dbReference>
<evidence type="ECO:0008006" key="13">
    <source>
        <dbReference type="Google" id="ProtNLM"/>
    </source>
</evidence>
<dbReference type="InParanoid" id="D8MA20"/>
<dbReference type="CDD" id="cd00167">
    <property type="entry name" value="SANT"/>
    <property type="match status" value="1"/>
</dbReference>
<dbReference type="PROSITE" id="PS51293">
    <property type="entry name" value="SANT"/>
    <property type="match status" value="1"/>
</dbReference>
<dbReference type="PROSITE" id="PS50090">
    <property type="entry name" value="MYB_LIKE"/>
    <property type="match status" value="1"/>
</dbReference>
<evidence type="ECO:0000259" key="8">
    <source>
        <dbReference type="PROSITE" id="PS50102"/>
    </source>
</evidence>
<keyword evidence="2 6" id="KW-0694">RNA-binding</keyword>
<accession>D8MA20</accession>
<dbReference type="InterPro" id="IPR017884">
    <property type="entry name" value="SANT_dom"/>
</dbReference>
<dbReference type="Gene3D" id="3.30.70.330">
    <property type="match status" value="1"/>
</dbReference>
<feature type="domain" description="Myb-like" evidence="7">
    <location>
        <begin position="363"/>
        <end position="407"/>
    </location>
</feature>
<protein>
    <recommendedName>
        <fullName evidence="13">RRM domain-containing protein</fullName>
    </recommendedName>
</protein>
<dbReference type="GO" id="GO:0003723">
    <property type="term" value="F:RNA binding"/>
    <property type="evidence" value="ECO:0007669"/>
    <property type="project" value="UniProtKB-UniRule"/>
</dbReference>
<dbReference type="InterPro" id="IPR017930">
    <property type="entry name" value="Myb_dom"/>
</dbReference>
<dbReference type="Proteomes" id="UP000008312">
    <property type="component" value="Unassembled WGS sequence"/>
</dbReference>
<dbReference type="InterPro" id="IPR012677">
    <property type="entry name" value="Nucleotide-bd_a/b_plait_sf"/>
</dbReference>
<evidence type="ECO:0000256" key="6">
    <source>
        <dbReference type="PROSITE-ProRule" id="PRU00176"/>
    </source>
</evidence>
<feature type="domain" description="HTH myb-type" evidence="10">
    <location>
        <begin position="363"/>
        <end position="411"/>
    </location>
</feature>
<dbReference type="Pfam" id="PF00249">
    <property type="entry name" value="Myb_DNA-binding"/>
    <property type="match status" value="1"/>
</dbReference>
<dbReference type="SMART" id="SM00360">
    <property type="entry name" value="RRM"/>
    <property type="match status" value="1"/>
</dbReference>
<reference evidence="11" key="1">
    <citation type="submission" date="2010-02" db="EMBL/GenBank/DDBJ databases">
        <title>Sequencing and annotation of the Blastocystis hominis genome.</title>
        <authorList>
            <person name="Wincker P."/>
        </authorList>
    </citation>
    <scope>NUCLEOTIDE SEQUENCE</scope>
    <source>
        <strain evidence="11">Singapore isolate B</strain>
    </source>
</reference>
<gene>
    <name evidence="11" type="ORF">GSBLH_T00006843001</name>
</gene>
<dbReference type="InterPro" id="IPR000504">
    <property type="entry name" value="RRM_dom"/>
</dbReference>
<dbReference type="InterPro" id="IPR009057">
    <property type="entry name" value="Homeodomain-like_sf"/>
</dbReference>
<dbReference type="PANTHER" id="PTHR24012">
    <property type="entry name" value="RNA BINDING PROTEIN"/>
    <property type="match status" value="1"/>
</dbReference>
<dbReference type="AlphaFoldDB" id="D8MA20"/>
<dbReference type="PROSITE" id="PS50102">
    <property type="entry name" value="RRM"/>
    <property type="match status" value="1"/>
</dbReference>
<evidence type="ECO:0000256" key="2">
    <source>
        <dbReference type="ARBA" id="ARBA00022884"/>
    </source>
</evidence>
<evidence type="ECO:0000259" key="9">
    <source>
        <dbReference type="PROSITE" id="PS51293"/>
    </source>
</evidence>
<keyword evidence="5" id="KW-0539">Nucleus</keyword>
<dbReference type="InterPro" id="IPR006447">
    <property type="entry name" value="Myb_dom_plants"/>
</dbReference>
<keyword evidence="1" id="KW-0677">Repeat</keyword>
<keyword evidence="3" id="KW-0805">Transcription regulation</keyword>
<dbReference type="GeneID" id="24922967"/>
<evidence type="ECO:0000313" key="11">
    <source>
        <dbReference type="EMBL" id="CBK24909.2"/>
    </source>
</evidence>
<evidence type="ECO:0000256" key="3">
    <source>
        <dbReference type="ARBA" id="ARBA00023015"/>
    </source>
</evidence>
<name>D8MA20_BLAHO</name>
<dbReference type="SUPFAM" id="SSF54928">
    <property type="entry name" value="RNA-binding domain, RBD"/>
    <property type="match status" value="1"/>
</dbReference>
<evidence type="ECO:0000259" key="7">
    <source>
        <dbReference type="PROSITE" id="PS50090"/>
    </source>
</evidence>
<dbReference type="OrthoDB" id="118550at2759"/>
<dbReference type="PROSITE" id="PS51294">
    <property type="entry name" value="HTH_MYB"/>
    <property type="match status" value="1"/>
</dbReference>
<evidence type="ECO:0000256" key="5">
    <source>
        <dbReference type="ARBA" id="ARBA00023242"/>
    </source>
</evidence>
<feature type="domain" description="RRM" evidence="8">
    <location>
        <begin position="54"/>
        <end position="134"/>
    </location>
</feature>
<sequence length="581" mass="65710">MRIVIESKAAVLEFAADVNRMSIVEKTNRKPFPNDKKSAPTLRVSLLEDIQQENKLFIGMIPEGTTLDELTPMFKQFGKLDEIVIIKNGDATAKGYGFCRYDSRDNAFQAIKALNGKTYLHGSTTSLVVKFADTPNQKQNRLLRQKQTKGQDESPIANPKHVNLPLLGNDPLSYEMEYLCDYPTFSFGWEGSSYPPLPFPHCDSAPCWVDFSFCINGMDPLGLCDYPCSKEEIVSSDCYTSNCASASDSLIHIMNFPQKLTADVLLRKCKLLGNVNDVVILSRFPFSYGCYCTGVLNVKIERAQMDPILVSYSYCYVFVDTINTLLSYYFFQTLILLLAFHHYQRKGTTTVHLSFHFLFYWAGEWSEEEQSRFLEAIKLYQKDWNLVTQHIGTRSKQQVQSHAQKYQKHLDDIKRRNDLLNYWADASQDRSKRIKRARKAIDYSIYSGVQKRIKSKALQKPETQVISQVIPSVNITTHRTSTVNKLPLSPYFSKSSEIRSVPSAACTISGADSFPIVNQYAVSVNQPTVLAKNTPQTFPGTFLTNASCNTPILCTSIPIYSVYHYGSMTAPPVFYSGSAVY</sequence>
<proteinExistence type="predicted"/>